<reference evidence="3" key="1">
    <citation type="submission" date="2021-02" db="EMBL/GenBank/DDBJ databases">
        <authorList>
            <person name="Nowell W R."/>
        </authorList>
    </citation>
    <scope>NUCLEOTIDE SEQUENCE</scope>
</reference>
<name>A0A814H7E5_9BILA</name>
<evidence type="ECO:0000313" key="4">
    <source>
        <dbReference type="Proteomes" id="UP000663832"/>
    </source>
</evidence>
<dbReference type="Proteomes" id="UP000663832">
    <property type="component" value="Unassembled WGS sequence"/>
</dbReference>
<dbReference type="InterPro" id="IPR029060">
    <property type="entry name" value="PIN-like_dom_sf"/>
</dbReference>
<protein>
    <submittedName>
        <fullName evidence="3">Uncharacterized protein</fullName>
    </submittedName>
</protein>
<dbReference type="OrthoDB" id="25987at2759"/>
<proteinExistence type="inferred from homology"/>
<comment type="caution">
    <text evidence="3">The sequence shown here is derived from an EMBL/GenBank/DDBJ whole genome shotgun (WGS) entry which is preliminary data.</text>
</comment>
<dbReference type="EMBL" id="CAJNOM010000082">
    <property type="protein sequence ID" value="CAF1006160.1"/>
    <property type="molecule type" value="Genomic_DNA"/>
</dbReference>
<dbReference type="SUPFAM" id="SSF88723">
    <property type="entry name" value="PIN domain-like"/>
    <property type="match status" value="1"/>
</dbReference>
<dbReference type="PANTHER" id="PTHR15665:SF1">
    <property type="entry name" value="PROTEIN ASTEROID HOMOLOG 1"/>
    <property type="match status" value="1"/>
</dbReference>
<accession>A0A814H7E5</accession>
<dbReference type="PANTHER" id="PTHR15665">
    <property type="entry name" value="ASTEROID PROTEIN"/>
    <property type="match status" value="1"/>
</dbReference>
<gene>
    <name evidence="3" type="ORF">QVE165_LOCUS15206</name>
</gene>
<organism evidence="3 4">
    <name type="scientific">Adineta steineri</name>
    <dbReference type="NCBI Taxonomy" id="433720"/>
    <lineage>
        <taxon>Eukaryota</taxon>
        <taxon>Metazoa</taxon>
        <taxon>Spiralia</taxon>
        <taxon>Gnathifera</taxon>
        <taxon>Rotifera</taxon>
        <taxon>Eurotatoria</taxon>
        <taxon>Bdelloidea</taxon>
        <taxon>Adinetida</taxon>
        <taxon>Adinetidae</taxon>
        <taxon>Adineta</taxon>
    </lineage>
</organism>
<comment type="similarity">
    <text evidence="1">Belongs to the asteroid family.</text>
</comment>
<evidence type="ECO:0000313" key="3">
    <source>
        <dbReference type="EMBL" id="CAF1006160.1"/>
    </source>
</evidence>
<dbReference type="AlphaFoldDB" id="A0A814H7E5"/>
<dbReference type="Gene3D" id="3.40.50.1010">
    <property type="entry name" value="5'-nuclease"/>
    <property type="match status" value="1"/>
</dbReference>
<evidence type="ECO:0000256" key="2">
    <source>
        <dbReference type="SAM" id="MobiDB-lite"/>
    </source>
</evidence>
<evidence type="ECO:0000256" key="1">
    <source>
        <dbReference type="ARBA" id="ARBA00007398"/>
    </source>
</evidence>
<dbReference type="InterPro" id="IPR026832">
    <property type="entry name" value="Asteroid"/>
</dbReference>
<sequence>MEDSSKSMAQRITATQFGYDGCWIEFRNNLKKFKDNCKDVYVVFDGFRKSNDHRRTDPDRHSSVRFDDNNDNRPSLIREELMNILHQLQIMVYVVPSEADPMIVRMARERQAYIVARDVDYHLYKLDQGYVPLPHLKFDTLEGRLYHMADVFQGFTEKSVALWATIIAFDFVNFDVLEEFFSLITATAKDKKSFRKWLDGTDSDDEKRQWLTCQWNLRRYIPQVGEIEAFEKLTELVPIQHRPLFNQLIDSYITVPDQTLIRTRNNNELPLHLHKLYTVGKLDRAVIDILVTGEVLPRWQGTHLSHLRLLLPMCHILLQWDYHKDKAVDPNPTVTFRGQQYRPFELVQRENLPLLDGLVHREKKRQKAFVLGCVDFALQHQSSINWHGVQNSYLPWLSLLKLWSHSRETTMLLREPILWAMIISYLKHEMLDTYDETEGKYPH</sequence>
<keyword evidence="4" id="KW-1185">Reference proteome</keyword>
<feature type="region of interest" description="Disordered" evidence="2">
    <location>
        <begin position="52"/>
        <end position="71"/>
    </location>
</feature>